<accession>A0A813MF06</accession>
<organism evidence="1 3">
    <name type="scientific">Adineta steineri</name>
    <dbReference type="NCBI Taxonomy" id="433720"/>
    <lineage>
        <taxon>Eukaryota</taxon>
        <taxon>Metazoa</taxon>
        <taxon>Spiralia</taxon>
        <taxon>Gnathifera</taxon>
        <taxon>Rotifera</taxon>
        <taxon>Eurotatoria</taxon>
        <taxon>Bdelloidea</taxon>
        <taxon>Adinetida</taxon>
        <taxon>Adinetidae</taxon>
        <taxon>Adineta</taxon>
    </lineage>
</organism>
<gene>
    <name evidence="1" type="ORF">JYZ213_LOCUS254</name>
    <name evidence="2" type="ORF">OXD698_LOCUS2030</name>
</gene>
<dbReference type="EMBL" id="CAJOAZ010000064">
    <property type="protein sequence ID" value="CAF3513717.1"/>
    <property type="molecule type" value="Genomic_DNA"/>
</dbReference>
<protein>
    <submittedName>
        <fullName evidence="1">Uncharacterized protein</fullName>
    </submittedName>
</protein>
<comment type="caution">
    <text evidence="1">The sequence shown here is derived from an EMBL/GenBank/DDBJ whole genome shotgun (WGS) entry which is preliminary data.</text>
</comment>
<dbReference type="AlphaFoldDB" id="A0A813MF06"/>
<sequence length="501" mass="58464">MSKIFYSTESVRLRQEIISQCVWSDTYSSLKHILKRTAYQLPLLVSFLNTDDEQQTTAAATDNYQTIFFFERNISNKLLFTPLQQHDHYNDQFDVHPKHCTFAITDLYKGLFEFVRNGQRSARVYTNLEQLITFTSTLKCSIVFMSRDRTLGYYQDPTVSQWLSKEYPQGAIFRAERVHRSFVSTNDGHRIPNDYLECNDEDGYTVFIKTDQSGRFSIISTSIEQQQDQPEIYLHSTQTPNIGQLIKYVTVYNDNNNNCIRLLRGPVPNDFLCQYFQLVRQHTYDVLVGLTQEGLVIEMNLDSHIPCRYATNLNDILNSIYGSTISQTLESHIEQARIHYKENIQLDLQLVSTIDWAAFFQYWKSTGKLRRKYNDDKTIAYQSRHRFQLVASVQDLSEHPRTLASAFRKYHNLSTKENLPVQNRKSHSDKQHSLLSQMSRLIPTSKHSKRHHSHRNPQSSVLLLSTADQPFDDSIYDSNQIHQVSSKDNLITQPTQKTRRI</sequence>
<name>A0A813MF06_9BILA</name>
<proteinExistence type="predicted"/>
<dbReference type="Proteomes" id="UP000663844">
    <property type="component" value="Unassembled WGS sequence"/>
</dbReference>
<reference evidence="1" key="1">
    <citation type="submission" date="2021-02" db="EMBL/GenBank/DDBJ databases">
        <authorList>
            <person name="Nowell W R."/>
        </authorList>
    </citation>
    <scope>NUCLEOTIDE SEQUENCE</scope>
</reference>
<dbReference type="EMBL" id="CAJNOG010000001">
    <property type="protein sequence ID" value="CAF0720670.1"/>
    <property type="molecule type" value="Genomic_DNA"/>
</dbReference>
<evidence type="ECO:0000313" key="2">
    <source>
        <dbReference type="EMBL" id="CAF3513717.1"/>
    </source>
</evidence>
<dbReference type="Proteomes" id="UP000663845">
    <property type="component" value="Unassembled WGS sequence"/>
</dbReference>
<evidence type="ECO:0000313" key="3">
    <source>
        <dbReference type="Proteomes" id="UP000663845"/>
    </source>
</evidence>
<evidence type="ECO:0000313" key="1">
    <source>
        <dbReference type="EMBL" id="CAF0720670.1"/>
    </source>
</evidence>